<organism evidence="2 3">
    <name type="scientific">Xanthomonas phage Bosa</name>
    <dbReference type="NCBI Taxonomy" id="2674976"/>
    <lineage>
        <taxon>Viruses</taxon>
        <taxon>Duplodnaviria</taxon>
        <taxon>Heunggongvirae</taxon>
        <taxon>Uroviricota</taxon>
        <taxon>Caudoviricetes</taxon>
        <taxon>Mesyanzhinovviridae</taxon>
        <taxon>Bradleyvirinae</taxon>
        <taxon>Bosavirus</taxon>
        <taxon>Bosavirus bosa</taxon>
    </lineage>
</organism>
<dbReference type="KEGG" id="vg:62676417"/>
<dbReference type="RefSeq" id="YP_009997054.1">
    <property type="nucleotide sequence ID" value="NC_052967.1"/>
</dbReference>
<evidence type="ECO:0000313" key="2">
    <source>
        <dbReference type="EMBL" id="CAA2409908.1"/>
    </source>
</evidence>
<dbReference type="GeneID" id="62676417"/>
<dbReference type="EMBL" id="LR743532">
    <property type="protein sequence ID" value="CAA2409908.1"/>
    <property type="molecule type" value="Genomic_DNA"/>
</dbReference>
<proteinExistence type="predicted"/>
<sequence length="74" mass="8425">MPNTARTIKEEVRILGRRKRALTYPAMVDIIKARHPEANTSVKTVQWYASRLRRDGEDVNVKDGRTAPGKPTVH</sequence>
<keyword evidence="3" id="KW-1185">Reference proteome</keyword>
<feature type="compositionally biased region" description="Basic and acidic residues" evidence="1">
    <location>
        <begin position="55"/>
        <end position="65"/>
    </location>
</feature>
<feature type="region of interest" description="Disordered" evidence="1">
    <location>
        <begin position="55"/>
        <end position="74"/>
    </location>
</feature>
<accession>A0A679KLM1</accession>
<name>A0A679KLM1_9CAUD</name>
<reference evidence="2" key="1">
    <citation type="submission" date="2019-12" db="EMBL/GenBank/DDBJ databases">
        <authorList>
            <person name="Ansaldi M."/>
            <person name="Clavijo F."/>
        </authorList>
    </citation>
    <scope>NUCLEOTIDE SEQUENCE [LARGE SCALE GENOMIC DNA]</scope>
</reference>
<dbReference type="Proteomes" id="UP000464956">
    <property type="component" value="Chromosome"/>
</dbReference>
<evidence type="ECO:0000313" key="3">
    <source>
        <dbReference type="Proteomes" id="UP000464956"/>
    </source>
</evidence>
<evidence type="ECO:0000256" key="1">
    <source>
        <dbReference type="SAM" id="MobiDB-lite"/>
    </source>
</evidence>
<protein>
    <submittedName>
        <fullName evidence="2">Uncharacterized protein</fullName>
    </submittedName>
</protein>